<dbReference type="Proteomes" id="UP000241890">
    <property type="component" value="Unassembled WGS sequence"/>
</dbReference>
<dbReference type="GO" id="GO:0016287">
    <property type="term" value="F:glycerone-phosphate O-acyltransferase activity"/>
    <property type="evidence" value="ECO:0007669"/>
    <property type="project" value="TreeGrafter"/>
</dbReference>
<organism evidence="3 4">
    <name type="scientific">Hondaea fermentalgiana</name>
    <dbReference type="NCBI Taxonomy" id="2315210"/>
    <lineage>
        <taxon>Eukaryota</taxon>
        <taxon>Sar</taxon>
        <taxon>Stramenopiles</taxon>
        <taxon>Bigyra</taxon>
        <taxon>Labyrinthulomycetes</taxon>
        <taxon>Thraustochytrida</taxon>
        <taxon>Thraustochytriidae</taxon>
        <taxon>Hondaea</taxon>
    </lineage>
</organism>
<dbReference type="InterPro" id="IPR002123">
    <property type="entry name" value="Plipid/glycerol_acylTrfase"/>
</dbReference>
<dbReference type="InterPro" id="IPR052744">
    <property type="entry name" value="GPAT/DAPAT"/>
</dbReference>
<dbReference type="AlphaFoldDB" id="A0A2R5G7A4"/>
<keyword evidence="1" id="KW-0812">Transmembrane</keyword>
<keyword evidence="3" id="KW-0012">Acyltransferase</keyword>
<evidence type="ECO:0000259" key="2">
    <source>
        <dbReference type="SMART" id="SM00563"/>
    </source>
</evidence>
<keyword evidence="1" id="KW-1133">Transmembrane helix</keyword>
<evidence type="ECO:0000313" key="3">
    <source>
        <dbReference type="EMBL" id="GBG23921.1"/>
    </source>
</evidence>
<keyword evidence="3" id="KW-0808">Transferase</keyword>
<evidence type="ECO:0000256" key="1">
    <source>
        <dbReference type="SAM" id="Phobius"/>
    </source>
</evidence>
<proteinExistence type="predicted"/>
<accession>A0A2R5G7A4</accession>
<comment type="caution">
    <text evidence="3">The sequence shown here is derived from an EMBL/GenBank/DDBJ whole genome shotgun (WGS) entry which is preliminary data.</text>
</comment>
<dbReference type="FunCoup" id="A0A2R5G7A4">
    <property type="interactions" value="15"/>
</dbReference>
<dbReference type="EMBL" id="BEYU01000001">
    <property type="protein sequence ID" value="GBG23921.1"/>
    <property type="molecule type" value="Genomic_DNA"/>
</dbReference>
<feature type="transmembrane region" description="Helical" evidence="1">
    <location>
        <begin position="438"/>
        <end position="460"/>
    </location>
</feature>
<protein>
    <submittedName>
        <fullName evidence="3">Glycerol-3-phosphate O-acyltransferase 1</fullName>
    </submittedName>
</protein>
<sequence length="626" mass="69506">MMMTALKGFFSNGVEIVNQDNMPKDGPVIIVGNHMNQFVDGMVMMKTAGRPVSFIMAEKSLHKPVVGPVARALHVVPVVRPQDKAVPGQGLVIGIDIETCKIYTRNGNLLDDCAQPGCSVAIKGVGQVVVASVESDDELTFKPPPEDSSLKLENLSTEGMSFKVVPKIPQHELFEKVFDKLRNGGTIGIFPEGGSHDNSTLLPLKAGVAVMALGARAQGIPVRIVAAGINYLGGHHYRSNCFVDVAPPLEVDDELVDQYTNGDKVAAGNALLEKINNQLESVLFHAPTYKELKALRIARRMYQNNIKLTSEEYVSLGTRFSHAYTVWRSDPEFQRLLHDIHLYAKFAWAQGLTDKQVAELPPLGSCSTLLRAWMNLLATFAMCIFVLPFILPGLVLAAPIPLRLRCTVKREMAKALAGSSVKIAARDVAASQVVMQSVVMIPTLMLVYTVLGLLLMFFLWPYKDTDTGVWHDFFVSSAWWLVPLLFLVLFPVYTFYVCVGLSEVLTRRLRHVPSYWLAITSSCKRRHRNPAEMLRQDRKRLVLRVQTFVEEHINQIPQWAANRVISPSEIRDRRSQNTLRLLESGDLEPSISGDGLGVSTKTLVSLEVLEEEDEEPDLESPVAKEL</sequence>
<feature type="domain" description="Phospholipid/glycerol acyltransferase" evidence="2">
    <location>
        <begin position="28"/>
        <end position="232"/>
    </location>
</feature>
<feature type="transmembrane region" description="Helical" evidence="1">
    <location>
        <begin position="372"/>
        <end position="402"/>
    </location>
</feature>
<dbReference type="InParanoid" id="A0A2R5G7A4"/>
<dbReference type="SUPFAM" id="SSF69593">
    <property type="entry name" value="Glycerol-3-phosphate (1)-acyltransferase"/>
    <property type="match status" value="2"/>
</dbReference>
<evidence type="ECO:0000313" key="4">
    <source>
        <dbReference type="Proteomes" id="UP000241890"/>
    </source>
</evidence>
<dbReference type="Pfam" id="PF01553">
    <property type="entry name" value="Acyltransferase"/>
    <property type="match status" value="2"/>
</dbReference>
<dbReference type="PANTHER" id="PTHR31605:SF0">
    <property type="entry name" value="GLYCEROL-3-PHOSPHATE O-ACYLTRANSFERASE 1"/>
    <property type="match status" value="1"/>
</dbReference>
<name>A0A2R5G7A4_9STRA</name>
<dbReference type="GO" id="GO:0008654">
    <property type="term" value="P:phospholipid biosynthetic process"/>
    <property type="evidence" value="ECO:0007669"/>
    <property type="project" value="TreeGrafter"/>
</dbReference>
<dbReference type="OrthoDB" id="2427554at2759"/>
<keyword evidence="1" id="KW-0472">Membrane</keyword>
<reference evidence="3 4" key="1">
    <citation type="submission" date="2017-12" db="EMBL/GenBank/DDBJ databases">
        <title>Sequencing, de novo assembly and annotation of complete genome of a new Thraustochytrid species, strain FCC1311.</title>
        <authorList>
            <person name="Sedici K."/>
            <person name="Godart F."/>
            <person name="Aiese Cigliano R."/>
            <person name="Sanseverino W."/>
            <person name="Barakat M."/>
            <person name="Ortet P."/>
            <person name="Marechal E."/>
            <person name="Cagnac O."/>
            <person name="Amato A."/>
        </authorList>
    </citation>
    <scope>NUCLEOTIDE SEQUENCE [LARGE SCALE GENOMIC DNA]</scope>
</reference>
<gene>
    <name evidence="3" type="ORF">FCC1311_022161</name>
</gene>
<dbReference type="GO" id="GO:0004366">
    <property type="term" value="F:glycerol-3-phosphate O-acyltransferase activity"/>
    <property type="evidence" value="ECO:0007669"/>
    <property type="project" value="TreeGrafter"/>
</dbReference>
<dbReference type="SMART" id="SM00563">
    <property type="entry name" value="PlsC"/>
    <property type="match status" value="1"/>
</dbReference>
<keyword evidence="4" id="KW-1185">Reference proteome</keyword>
<feature type="transmembrane region" description="Helical" evidence="1">
    <location>
        <begin position="480"/>
        <end position="501"/>
    </location>
</feature>
<dbReference type="PANTHER" id="PTHR31605">
    <property type="entry name" value="GLYCEROL-3-PHOSPHATE O-ACYLTRANSFERASE 1"/>
    <property type="match status" value="1"/>
</dbReference>